<dbReference type="Pfam" id="PF00753">
    <property type="entry name" value="Lactamase_B"/>
    <property type="match status" value="1"/>
</dbReference>
<sequence>MNNQYSNLSEKQKICQILDGEVITIEMNPKTNVFLVKCNAWTEEERSRKGKYILIDTATIGDELKLIDKLEKVAGITPNDLSLIIITHAHFDHAGCVWYFKKHYPHIKVAVPALEADRFRLGDPAPSVPTGLAARILKIRGNRKELKKIEPDILFHGGESLEEFGVHAQVLQLKGHTEGGISIVLNNKKAAIINDLMGGGFLKYGKPAYHFFLYDRIEILKNIKMLYEEGFEAFLVTHGYAFTRKPLKDWLEKELSKHHLNTV</sequence>
<dbReference type="InterPro" id="IPR036866">
    <property type="entry name" value="RibonucZ/Hydroxyglut_hydro"/>
</dbReference>
<dbReference type="SUPFAM" id="SSF56281">
    <property type="entry name" value="Metallo-hydrolase/oxidoreductase"/>
    <property type="match status" value="1"/>
</dbReference>
<comment type="caution">
    <text evidence="2">The sequence shown here is derived from an EMBL/GenBank/DDBJ whole genome shotgun (WGS) entry which is preliminary data.</text>
</comment>
<dbReference type="SMART" id="SM00849">
    <property type="entry name" value="Lactamase_B"/>
    <property type="match status" value="1"/>
</dbReference>
<dbReference type="PANTHER" id="PTHR42951">
    <property type="entry name" value="METALLO-BETA-LACTAMASE DOMAIN-CONTAINING"/>
    <property type="match status" value="1"/>
</dbReference>
<dbReference type="EMBL" id="PYSW02000007">
    <property type="protein sequence ID" value="KAG2389418.1"/>
    <property type="molecule type" value="Genomic_DNA"/>
</dbReference>
<dbReference type="GeneID" id="68106431"/>
<protein>
    <recommendedName>
        <fullName evidence="1">Metallo-beta-lactamase domain-containing protein</fullName>
    </recommendedName>
</protein>
<dbReference type="Proteomes" id="UP000816034">
    <property type="component" value="Unassembled WGS sequence"/>
</dbReference>
<dbReference type="Gene3D" id="3.60.15.10">
    <property type="entry name" value="Ribonuclease Z/Hydroxyacylglutathione hydrolase-like"/>
    <property type="match status" value="1"/>
</dbReference>
<gene>
    <name evidence="2" type="ORF">C9374_013978</name>
</gene>
<dbReference type="PANTHER" id="PTHR42951:SF17">
    <property type="entry name" value="METALLO-BETA-LACTAMASE DOMAIN-CONTAINING PROTEIN"/>
    <property type="match status" value="1"/>
</dbReference>
<evidence type="ECO:0000259" key="1">
    <source>
        <dbReference type="SMART" id="SM00849"/>
    </source>
</evidence>
<accession>A0AA88GZS8</accession>
<evidence type="ECO:0000313" key="3">
    <source>
        <dbReference type="Proteomes" id="UP000816034"/>
    </source>
</evidence>
<dbReference type="InterPro" id="IPR050855">
    <property type="entry name" value="NDM-1-like"/>
</dbReference>
<reference evidence="2 3" key="1">
    <citation type="journal article" date="2018" name="BMC Genomics">
        <title>The genome of Naegleria lovaniensis, the basis for a comparative approach to unravel pathogenicity factors of the human pathogenic amoeba N. fowleri.</title>
        <authorList>
            <person name="Liechti N."/>
            <person name="Schurch N."/>
            <person name="Bruggmann R."/>
            <person name="Wittwer M."/>
        </authorList>
    </citation>
    <scope>NUCLEOTIDE SEQUENCE [LARGE SCALE GENOMIC DNA]</scope>
    <source>
        <strain evidence="2 3">ATCC 30569</strain>
    </source>
</reference>
<keyword evidence="3" id="KW-1185">Reference proteome</keyword>
<name>A0AA88GZS8_NAELO</name>
<dbReference type="AlphaFoldDB" id="A0AA88GZS8"/>
<feature type="domain" description="Metallo-beta-lactamase" evidence="1">
    <location>
        <begin position="30"/>
        <end position="238"/>
    </location>
</feature>
<evidence type="ECO:0000313" key="2">
    <source>
        <dbReference type="EMBL" id="KAG2389418.1"/>
    </source>
</evidence>
<proteinExistence type="predicted"/>
<dbReference type="RefSeq" id="XP_044553410.1">
    <property type="nucleotide sequence ID" value="XM_044689914.1"/>
</dbReference>
<dbReference type="InterPro" id="IPR001279">
    <property type="entry name" value="Metallo-B-lactamas"/>
</dbReference>
<organism evidence="2 3">
    <name type="scientific">Naegleria lovaniensis</name>
    <name type="common">Amoeba</name>
    <dbReference type="NCBI Taxonomy" id="51637"/>
    <lineage>
        <taxon>Eukaryota</taxon>
        <taxon>Discoba</taxon>
        <taxon>Heterolobosea</taxon>
        <taxon>Tetramitia</taxon>
        <taxon>Eutetramitia</taxon>
        <taxon>Vahlkampfiidae</taxon>
        <taxon>Naegleria</taxon>
    </lineage>
</organism>